<dbReference type="Proteomes" id="UP000056419">
    <property type="component" value="Unassembled WGS sequence"/>
</dbReference>
<evidence type="ECO:0000313" key="1">
    <source>
        <dbReference type="EMBL" id="KWR56700.1"/>
    </source>
</evidence>
<dbReference type="AlphaFoldDB" id="A0A108TB80"/>
<comment type="caution">
    <text evidence="1">The sequence shown here is derived from an EMBL/GenBank/DDBJ whole genome shotgun (WGS) entry which is preliminary data.</text>
</comment>
<dbReference type="EMBL" id="LRGC01000003">
    <property type="protein sequence ID" value="KWR56700.1"/>
    <property type="molecule type" value="Genomic_DNA"/>
</dbReference>
<reference evidence="1 2" key="1">
    <citation type="journal article" date="2016" name="BMC Genomics">
        <title>Type VI secretion systems of human gut Bacteroidales segregate into three genetic architectures, two of which are contained on mobile genetic elements.</title>
        <authorList>
            <person name="Coyne M.J."/>
            <person name="Roelofs K.G."/>
            <person name="Comstock L.E."/>
        </authorList>
    </citation>
    <scope>NUCLEOTIDE SEQUENCE [LARGE SCALE GENOMIC DNA]</scope>
    <source>
        <strain evidence="1 2">CL09T03C01</strain>
    </source>
</reference>
<dbReference type="InterPro" id="IPR027840">
    <property type="entry name" value="DUF4493"/>
</dbReference>
<gene>
    <name evidence="1" type="ORF">AA415_01011</name>
</gene>
<keyword evidence="2" id="KW-1185">Reference proteome</keyword>
<proteinExistence type="predicted"/>
<protein>
    <recommendedName>
        <fullName evidence="3">DUF4493 domain-containing protein</fullName>
    </recommendedName>
</protein>
<organism evidence="1 2">
    <name type="scientific">Bacteroides stercoris</name>
    <dbReference type="NCBI Taxonomy" id="46506"/>
    <lineage>
        <taxon>Bacteria</taxon>
        <taxon>Pseudomonadati</taxon>
        <taxon>Bacteroidota</taxon>
        <taxon>Bacteroidia</taxon>
        <taxon>Bacteroidales</taxon>
        <taxon>Bacteroidaceae</taxon>
        <taxon>Bacteroides</taxon>
    </lineage>
</organism>
<dbReference type="PATRIC" id="fig|46506.5.peg.1086"/>
<evidence type="ECO:0000313" key="2">
    <source>
        <dbReference type="Proteomes" id="UP000056419"/>
    </source>
</evidence>
<dbReference type="Pfam" id="PF14900">
    <property type="entry name" value="DUF4493"/>
    <property type="match status" value="1"/>
</dbReference>
<accession>A0A108TB80</accession>
<dbReference type="Gene3D" id="2.60.120.890">
    <property type="entry name" value="BT2081, beta-jelly-roll domain"/>
    <property type="match status" value="1"/>
</dbReference>
<evidence type="ECO:0008006" key="3">
    <source>
        <dbReference type="Google" id="ProtNLM"/>
    </source>
</evidence>
<dbReference type="RefSeq" id="WP_060385453.1">
    <property type="nucleotide sequence ID" value="NZ_LRGC01000003.1"/>
</dbReference>
<dbReference type="STRING" id="46506.AA415_01011"/>
<dbReference type="InterPro" id="IPR038653">
    <property type="entry name" value="Put_CMD_sf"/>
</dbReference>
<name>A0A108TB80_BACSE</name>
<sequence length="571" mass="63668">MRNGMRYIFILCLFLGFTSCQEDVLQPSYKGKGRLVLKDVDISAEASAETVTRATSTFTAPTASELTYKVTDTQTGEVVYNQPGEFTSLVLDEGFYRLEASYGTENMGIVPYLYAATEEFQITTATETAKSLSVKLSCAIVHPAIADNLLEHYDTYKIEISDGTSIQEIPNNADFFVPAGKDYTLTLSGTNTLNEAKSNSWELKDVLVANRYTLNCNPDLPSFTLPEQMEGDVWSTFIYITPMTAANMSSKPEMTEKVLANIVYEASADGINWIQAINDNGKTVIKGLVANNRYTIRSRFGSIICTNSQQVTMESAEQLENGNFESVWNKKKINGGNGSWSRPLYCYYLPGWNTRNERTTKGGENATGGGTGVGYGVWWRWCSGTVPTADSSKDANAVEISTLAFYNKKVSGLWSRDEVYTYTRDNGTAYAGYLFTGTFDKNTDTYTLGIQHESRPTSISFDYKYSPVINDKCLAYAKVYNADKKEIASTIEFNSSGQEEYTAQTLKFEYNKEHMQSKAKYITVFFQSGYDTTISNMHRENGDYGSSPFGEDRVVGSVLKIDNVVLNYDYE</sequence>
<dbReference type="PROSITE" id="PS51257">
    <property type="entry name" value="PROKAR_LIPOPROTEIN"/>
    <property type="match status" value="1"/>
</dbReference>